<sequence length="27" mass="3230">MLELLRIFCSKYVDEVRAMFVSFGFDI</sequence>
<reference evidence="1" key="1">
    <citation type="submission" date="2020-05" db="UniProtKB">
        <authorList>
            <consortium name="EnsemblMetazoa"/>
        </authorList>
    </citation>
    <scope>IDENTIFICATION</scope>
    <source>
        <strain evidence="1">SANGQUA</strain>
    </source>
</reference>
<dbReference type="EnsemblMetazoa" id="AQUA014965-RA">
    <property type="protein sequence ID" value="AQUA014965-PA"/>
    <property type="gene ID" value="AQUA014965"/>
</dbReference>
<evidence type="ECO:0000313" key="2">
    <source>
        <dbReference type="Proteomes" id="UP000076407"/>
    </source>
</evidence>
<protein>
    <submittedName>
        <fullName evidence="1">Uncharacterized protein</fullName>
    </submittedName>
</protein>
<organism evidence="1 2">
    <name type="scientific">Anopheles quadriannulatus</name>
    <name type="common">Mosquito</name>
    <dbReference type="NCBI Taxonomy" id="34691"/>
    <lineage>
        <taxon>Eukaryota</taxon>
        <taxon>Metazoa</taxon>
        <taxon>Ecdysozoa</taxon>
        <taxon>Arthropoda</taxon>
        <taxon>Hexapoda</taxon>
        <taxon>Insecta</taxon>
        <taxon>Pterygota</taxon>
        <taxon>Neoptera</taxon>
        <taxon>Endopterygota</taxon>
        <taxon>Diptera</taxon>
        <taxon>Nematocera</taxon>
        <taxon>Culicoidea</taxon>
        <taxon>Culicidae</taxon>
        <taxon>Anophelinae</taxon>
        <taxon>Anopheles</taxon>
    </lineage>
</organism>
<name>A0A182XT14_ANOQN</name>
<dbReference type="Proteomes" id="UP000076407">
    <property type="component" value="Unassembled WGS sequence"/>
</dbReference>
<keyword evidence="2" id="KW-1185">Reference proteome</keyword>
<dbReference type="VEuPathDB" id="VectorBase:AQUA014965"/>
<proteinExistence type="predicted"/>
<accession>A0A182XT14</accession>
<evidence type="ECO:0000313" key="1">
    <source>
        <dbReference type="EnsemblMetazoa" id="AQUA014965-PA"/>
    </source>
</evidence>
<dbReference type="AlphaFoldDB" id="A0A182XT14"/>